<dbReference type="Proteomes" id="UP000827721">
    <property type="component" value="Unassembled WGS sequence"/>
</dbReference>
<evidence type="ECO:0000313" key="2">
    <source>
        <dbReference type="Proteomes" id="UP000827721"/>
    </source>
</evidence>
<sequence length="117" mass="12463">MGLKGLSCRDVLCCLVDKVNLRDFVGCYGVFGAIRMLKCAWCPAARPGSLKLNTDVAVNQYGGVIGLGGAIRNSKVLQSSVSADVGEFMALREGLYVAKQLRLLVALVEVDAVNVNE</sequence>
<proteinExistence type="predicted"/>
<reference evidence="1 2" key="1">
    <citation type="submission" date="2021-02" db="EMBL/GenBank/DDBJ databases">
        <title>Plant Genome Project.</title>
        <authorList>
            <person name="Zhang R.-G."/>
        </authorList>
    </citation>
    <scope>NUCLEOTIDE SEQUENCE [LARGE SCALE GENOMIC DNA]</scope>
    <source>
        <tissue evidence="1">Leaves</tissue>
    </source>
</reference>
<gene>
    <name evidence="1" type="ORF">JRO89_XS03G0030800</name>
</gene>
<evidence type="ECO:0008006" key="3">
    <source>
        <dbReference type="Google" id="ProtNLM"/>
    </source>
</evidence>
<organism evidence="1 2">
    <name type="scientific">Xanthoceras sorbifolium</name>
    <dbReference type="NCBI Taxonomy" id="99658"/>
    <lineage>
        <taxon>Eukaryota</taxon>
        <taxon>Viridiplantae</taxon>
        <taxon>Streptophyta</taxon>
        <taxon>Embryophyta</taxon>
        <taxon>Tracheophyta</taxon>
        <taxon>Spermatophyta</taxon>
        <taxon>Magnoliopsida</taxon>
        <taxon>eudicotyledons</taxon>
        <taxon>Gunneridae</taxon>
        <taxon>Pentapetalae</taxon>
        <taxon>rosids</taxon>
        <taxon>malvids</taxon>
        <taxon>Sapindales</taxon>
        <taxon>Sapindaceae</taxon>
        <taxon>Xanthoceroideae</taxon>
        <taxon>Xanthoceras</taxon>
    </lineage>
</organism>
<protein>
    <recommendedName>
        <fullName evidence="3">RNase H type-1 domain-containing protein</fullName>
    </recommendedName>
</protein>
<dbReference type="EMBL" id="JAFEMO010000003">
    <property type="protein sequence ID" value="KAH7572897.1"/>
    <property type="molecule type" value="Genomic_DNA"/>
</dbReference>
<comment type="caution">
    <text evidence="1">The sequence shown here is derived from an EMBL/GenBank/DDBJ whole genome shotgun (WGS) entry which is preliminary data.</text>
</comment>
<evidence type="ECO:0000313" key="1">
    <source>
        <dbReference type="EMBL" id="KAH7572897.1"/>
    </source>
</evidence>
<name>A0ABQ8I8D2_9ROSI</name>
<accession>A0ABQ8I8D2</accession>
<keyword evidence="2" id="KW-1185">Reference proteome</keyword>